<dbReference type="RefSeq" id="WP_046521690.1">
    <property type="nucleotide sequence ID" value="NZ_LAYY01000001.1"/>
</dbReference>
<evidence type="ECO:0000256" key="7">
    <source>
        <dbReference type="ARBA" id="ARBA00023239"/>
    </source>
</evidence>
<dbReference type="GO" id="GO:0106300">
    <property type="term" value="P:protein-DNA covalent cross-linking repair"/>
    <property type="evidence" value="ECO:0007669"/>
    <property type="project" value="InterPro"/>
</dbReference>
<comment type="caution">
    <text evidence="9">The sequence shown here is derived from an EMBL/GenBank/DDBJ whole genome shotgun (WGS) entry which is preliminary data.</text>
</comment>
<dbReference type="EMBL" id="LAYY01000001">
    <property type="protein sequence ID" value="KKK39749.1"/>
    <property type="molecule type" value="Genomic_DNA"/>
</dbReference>
<dbReference type="EC" id="3.4.-.-" evidence="8"/>
<dbReference type="Gene3D" id="3.90.1680.10">
    <property type="entry name" value="SOS response associated peptidase-like"/>
    <property type="match status" value="1"/>
</dbReference>
<accession>A0A0M2SYU9</accession>
<dbReference type="InterPro" id="IPR036590">
    <property type="entry name" value="SRAP-like"/>
</dbReference>
<dbReference type="GO" id="GO:0006508">
    <property type="term" value="P:proteolysis"/>
    <property type="evidence" value="ECO:0007669"/>
    <property type="project" value="UniProtKB-KW"/>
</dbReference>
<evidence type="ECO:0000313" key="9">
    <source>
        <dbReference type="EMBL" id="KKK39749.1"/>
    </source>
</evidence>
<evidence type="ECO:0000256" key="3">
    <source>
        <dbReference type="ARBA" id="ARBA00022763"/>
    </source>
</evidence>
<sequence>MCGRFSLFEDVEQLMQQFGFEFAGEWDPRFNVAPSQQVLAVAPGKDGGRKGAMLRWGLIPFWAEDEKIGYKMINARAETIEQKASFKGPLKKRRCLILADGFYEWKRIGKDKQPFRFMMKDEQPFAFAGLWETWKNGREPIHSCTIITTEANALVEDVHDRMPVILGKDQQQIWLDPSVEEPALLKPLLVPYDAGEMKAYEISTLVNSPKNDTRDVALPLNSK</sequence>
<evidence type="ECO:0000256" key="8">
    <source>
        <dbReference type="RuleBase" id="RU364100"/>
    </source>
</evidence>
<keyword evidence="4 8" id="KW-0378">Hydrolase</keyword>
<evidence type="ECO:0000256" key="1">
    <source>
        <dbReference type="ARBA" id="ARBA00008136"/>
    </source>
</evidence>
<keyword evidence="10" id="KW-1185">Reference proteome</keyword>
<dbReference type="PANTHER" id="PTHR13604:SF0">
    <property type="entry name" value="ABASIC SITE PROCESSING PROTEIN HMCES"/>
    <property type="match status" value="1"/>
</dbReference>
<dbReference type="GO" id="GO:0008233">
    <property type="term" value="F:peptidase activity"/>
    <property type="evidence" value="ECO:0007669"/>
    <property type="project" value="UniProtKB-KW"/>
</dbReference>
<name>A0A0M2SYU9_9BACI</name>
<dbReference type="PATRIC" id="fig|1408103.3.peg.34"/>
<gene>
    <name evidence="9" type="ORF">WQ57_00150</name>
</gene>
<dbReference type="GO" id="GO:0003697">
    <property type="term" value="F:single-stranded DNA binding"/>
    <property type="evidence" value="ECO:0007669"/>
    <property type="project" value="InterPro"/>
</dbReference>
<dbReference type="OrthoDB" id="9782620at2"/>
<dbReference type="PANTHER" id="PTHR13604">
    <property type="entry name" value="DC12-RELATED"/>
    <property type="match status" value="1"/>
</dbReference>
<comment type="similarity">
    <text evidence="1 8">Belongs to the SOS response-associated peptidase family.</text>
</comment>
<dbReference type="GO" id="GO:0016829">
    <property type="term" value="F:lyase activity"/>
    <property type="evidence" value="ECO:0007669"/>
    <property type="project" value="UniProtKB-KW"/>
</dbReference>
<reference evidence="9 10" key="1">
    <citation type="submission" date="2015-04" db="EMBL/GenBank/DDBJ databases">
        <title>Taxonomic description and genome sequence of Bacillus campisalis sp. nov., a novel member of the genus Bacillus isolated from solar saltern.</title>
        <authorList>
            <person name="Mathan Kumar R."/>
            <person name="Kaur G."/>
            <person name="Kumar A."/>
            <person name="Singh N.K."/>
            <person name="Kaur N."/>
            <person name="Kumar N."/>
            <person name="Mayilraj S."/>
        </authorList>
    </citation>
    <scope>NUCLEOTIDE SEQUENCE [LARGE SCALE GENOMIC DNA]</scope>
    <source>
        <strain evidence="9 10">SA2-6</strain>
    </source>
</reference>
<keyword evidence="3" id="KW-0227">DNA damage</keyword>
<dbReference type="Proteomes" id="UP000034166">
    <property type="component" value="Unassembled WGS sequence"/>
</dbReference>
<dbReference type="AlphaFoldDB" id="A0A0M2SYU9"/>
<keyword evidence="2 8" id="KW-0645">Protease</keyword>
<protein>
    <recommendedName>
        <fullName evidence="8">Abasic site processing protein</fullName>
        <ecNumber evidence="8">3.4.-.-</ecNumber>
    </recommendedName>
</protein>
<keyword evidence="5" id="KW-0190">Covalent protein-DNA linkage</keyword>
<proteinExistence type="inferred from homology"/>
<keyword evidence="7" id="KW-0456">Lyase</keyword>
<dbReference type="Pfam" id="PF02586">
    <property type="entry name" value="SRAP"/>
    <property type="match status" value="1"/>
</dbReference>
<dbReference type="InterPro" id="IPR003738">
    <property type="entry name" value="SRAP"/>
</dbReference>
<evidence type="ECO:0000256" key="5">
    <source>
        <dbReference type="ARBA" id="ARBA00023124"/>
    </source>
</evidence>
<dbReference type="SUPFAM" id="SSF143081">
    <property type="entry name" value="BB1717-like"/>
    <property type="match status" value="1"/>
</dbReference>
<keyword evidence="6" id="KW-0238">DNA-binding</keyword>
<evidence type="ECO:0000256" key="6">
    <source>
        <dbReference type="ARBA" id="ARBA00023125"/>
    </source>
</evidence>
<evidence type="ECO:0000313" key="10">
    <source>
        <dbReference type="Proteomes" id="UP000034166"/>
    </source>
</evidence>
<organism evidence="9 10">
    <name type="scientific">Mesobacillus campisalis</name>
    <dbReference type="NCBI Taxonomy" id="1408103"/>
    <lineage>
        <taxon>Bacteria</taxon>
        <taxon>Bacillati</taxon>
        <taxon>Bacillota</taxon>
        <taxon>Bacilli</taxon>
        <taxon>Bacillales</taxon>
        <taxon>Bacillaceae</taxon>
        <taxon>Mesobacillus</taxon>
    </lineage>
</organism>
<evidence type="ECO:0000256" key="2">
    <source>
        <dbReference type="ARBA" id="ARBA00022670"/>
    </source>
</evidence>
<evidence type="ECO:0000256" key="4">
    <source>
        <dbReference type="ARBA" id="ARBA00022801"/>
    </source>
</evidence>